<dbReference type="Pfam" id="PF00566">
    <property type="entry name" value="RabGAP-TBC"/>
    <property type="match status" value="1"/>
</dbReference>
<dbReference type="SMART" id="SM00584">
    <property type="entry name" value="TLDc"/>
    <property type="match status" value="1"/>
</dbReference>
<dbReference type="InterPro" id="IPR006571">
    <property type="entry name" value="TLDc_dom"/>
</dbReference>
<dbReference type="OrthoDB" id="10065050at2759"/>
<dbReference type="InParanoid" id="A0A7M7MB23"/>
<evidence type="ECO:0000259" key="2">
    <source>
        <dbReference type="PROSITE" id="PS51886"/>
    </source>
</evidence>
<proteinExistence type="predicted"/>
<evidence type="ECO:0000313" key="3">
    <source>
        <dbReference type="EnsemblMetazoa" id="XP_022648991"/>
    </source>
</evidence>
<dbReference type="PANTHER" id="PTHR23354:SF122">
    <property type="entry name" value="GTPASE-ACTIVATING PROTEIN SKYWALKER"/>
    <property type="match status" value="1"/>
</dbReference>
<dbReference type="PANTHER" id="PTHR23354">
    <property type="entry name" value="NUCLEOLAR PROTEIN 7/ESTROGEN RECEPTOR COACTIVATOR-RELATED"/>
    <property type="match status" value="1"/>
</dbReference>
<dbReference type="GeneID" id="111245217"/>
<dbReference type="Proteomes" id="UP000594260">
    <property type="component" value="Unplaced"/>
</dbReference>
<evidence type="ECO:0008006" key="5">
    <source>
        <dbReference type="Google" id="ProtNLM"/>
    </source>
</evidence>
<dbReference type="KEGG" id="vde:111245217"/>
<dbReference type="InterPro" id="IPR000195">
    <property type="entry name" value="Rab-GAP-TBC_dom"/>
</dbReference>
<dbReference type="OMA" id="NTSMFMS"/>
<feature type="domain" description="Rab-GAP TBC" evidence="1">
    <location>
        <begin position="49"/>
        <end position="236"/>
    </location>
</feature>
<protein>
    <recommendedName>
        <fullName evidence="5">TBC1 domain family member 24</fullName>
    </recommendedName>
</protein>
<sequence length="597" mass="67255">MQEDNVGPQWAALKPLEKDHSISIGPLQEFLQSDKLKNAKKFVRTEPLGVACPYRAQLWADICCYHAKVPHSGSFYVNTAGSDNMATMSSLPAFVDPIFADDYWLNDAAKGRLIRILNTLAASYSHVLYAPLLYPATALLLHYLPHVEVYKAICSLMESHRVHHMDQTPNMYTRSTLTFQRLTKKLSPKTFKWIEKSLSAKNEEVSVFFLTWPLWLFRGLPVAYLIRVFDNYLLEGTRALYRSCLLILVLYSQYGSTSPPALNTPKEHHFFRVNSLLSLILIDGLTGADSNGTMMDSNAFGDRGILQRRSLRDRLRRSLRKSARATPKVRRRFEAAASMLDGLTLFVRNALPTMVSEAQFVEKAFSIRGFSSKLLSNLAKFDAAEIQQISGKLPIKISSREIIVKQMDLSTLDVAVLYYVSEIKSSIASQTQLERLWPHLPSRFTVVKPYIIFSSNEHGTSLRNFLHMVDEVEPLIILIKTTEAEIFGAFCSSAWGERKHERKFFGTGETFVFTFEKGDTIKVFKWIGYGASCNMNLSAGQQLFQCAMDGLDIGCGALHILPDMNTGRTDKSATFDNEPLSQGKEFGILTVEAVAFE</sequence>
<evidence type="ECO:0000313" key="4">
    <source>
        <dbReference type="Proteomes" id="UP000594260"/>
    </source>
</evidence>
<dbReference type="PROSITE" id="PS50086">
    <property type="entry name" value="TBC_RABGAP"/>
    <property type="match status" value="1"/>
</dbReference>
<name>A0A7M7MB23_VARDE</name>
<dbReference type="PROSITE" id="PS51886">
    <property type="entry name" value="TLDC"/>
    <property type="match status" value="1"/>
</dbReference>
<feature type="domain" description="TLDc" evidence="2">
    <location>
        <begin position="426"/>
        <end position="597"/>
    </location>
</feature>
<evidence type="ECO:0000259" key="1">
    <source>
        <dbReference type="PROSITE" id="PS50086"/>
    </source>
</evidence>
<dbReference type="FunCoup" id="A0A7M7MB23">
    <property type="interactions" value="110"/>
</dbReference>
<dbReference type="AlphaFoldDB" id="A0A7M7MB23"/>
<dbReference type="RefSeq" id="XP_022648991.1">
    <property type="nucleotide sequence ID" value="XM_022793256.1"/>
</dbReference>
<keyword evidence="4" id="KW-1185">Reference proteome</keyword>
<dbReference type="Pfam" id="PF07534">
    <property type="entry name" value="TLD"/>
    <property type="match status" value="1"/>
</dbReference>
<dbReference type="Gene3D" id="1.10.472.80">
    <property type="entry name" value="Ypt/Rab-GAP domain of gyp1p, domain 3"/>
    <property type="match status" value="1"/>
</dbReference>
<dbReference type="EnsemblMetazoa" id="XM_022793256">
    <property type="protein sequence ID" value="XP_022648991"/>
    <property type="gene ID" value="LOC111245217"/>
</dbReference>
<accession>A0A7M7MB23</accession>
<reference evidence="3" key="1">
    <citation type="submission" date="2021-01" db="UniProtKB">
        <authorList>
            <consortium name="EnsemblMetazoa"/>
        </authorList>
    </citation>
    <scope>IDENTIFICATION</scope>
</reference>
<organism evidence="3 4">
    <name type="scientific">Varroa destructor</name>
    <name type="common">Honeybee mite</name>
    <dbReference type="NCBI Taxonomy" id="109461"/>
    <lineage>
        <taxon>Eukaryota</taxon>
        <taxon>Metazoa</taxon>
        <taxon>Ecdysozoa</taxon>
        <taxon>Arthropoda</taxon>
        <taxon>Chelicerata</taxon>
        <taxon>Arachnida</taxon>
        <taxon>Acari</taxon>
        <taxon>Parasitiformes</taxon>
        <taxon>Mesostigmata</taxon>
        <taxon>Gamasina</taxon>
        <taxon>Dermanyssoidea</taxon>
        <taxon>Varroidae</taxon>
        <taxon>Varroa</taxon>
    </lineage>
</organism>